<keyword evidence="2" id="KW-1185">Reference proteome</keyword>
<evidence type="ECO:0000313" key="1">
    <source>
        <dbReference type="EMBL" id="MEI5613715.1"/>
    </source>
</evidence>
<reference evidence="1 2" key="1">
    <citation type="submission" date="2024-03" db="EMBL/GenBank/DDBJ databases">
        <title>First Report of Pectobacterium brasiliscabiei causing potato scab in china.</title>
        <authorList>
            <person name="Handique U."/>
        </authorList>
    </citation>
    <scope>NUCLEOTIDE SEQUENCE [LARGE SCALE GENOMIC DNA]</scope>
    <source>
        <strain evidence="1 2">ZRIMU1503</strain>
    </source>
</reference>
<comment type="caution">
    <text evidence="1">The sequence shown here is derived from an EMBL/GenBank/DDBJ whole genome shotgun (WGS) entry which is preliminary data.</text>
</comment>
<accession>A0ABU8GKJ7</accession>
<organism evidence="1 2">
    <name type="scientific">Streptomyces brasiliscabiei</name>
    <dbReference type="NCBI Taxonomy" id="2736302"/>
    <lineage>
        <taxon>Bacteria</taxon>
        <taxon>Bacillati</taxon>
        <taxon>Actinomycetota</taxon>
        <taxon>Actinomycetes</taxon>
        <taxon>Kitasatosporales</taxon>
        <taxon>Streptomycetaceae</taxon>
        <taxon>Streptomyces</taxon>
    </lineage>
</organism>
<sequence>MIFGTGVVWNEDGAGLARGRGRGDRVLGEADGHVGLGIRACAVLARGPGQADEVQGVGHEPEGRDTGALVRVLGSRGRQEVEGAALVLAGGESRAGQDAGGVAERAVEDEEGPSVAGRADEDVVVIGEGHGGPEGRGAVSVIWGCGAARLGGRVVVALL</sequence>
<gene>
    <name evidence="1" type="ORF">WB403_31670</name>
</gene>
<proteinExistence type="predicted"/>
<protein>
    <submittedName>
        <fullName evidence="1">Uncharacterized protein</fullName>
    </submittedName>
</protein>
<name>A0ABU8GKJ7_9ACTN</name>
<dbReference type="RefSeq" id="WP_158512237.1">
    <property type="nucleotide sequence ID" value="NZ_JBBAYL010000018.1"/>
</dbReference>
<dbReference type="GeneID" id="43501602"/>
<evidence type="ECO:0000313" key="2">
    <source>
        <dbReference type="Proteomes" id="UP001365781"/>
    </source>
</evidence>
<dbReference type="Proteomes" id="UP001365781">
    <property type="component" value="Unassembled WGS sequence"/>
</dbReference>
<dbReference type="EMBL" id="JBBAYM010000024">
    <property type="protein sequence ID" value="MEI5613715.1"/>
    <property type="molecule type" value="Genomic_DNA"/>
</dbReference>